<dbReference type="AlphaFoldDB" id="A0A396S2Z5"/>
<dbReference type="PANTHER" id="PTHR33734:SF22">
    <property type="entry name" value="MEMBRANE-BOUND LYTIC MUREIN TRANSGLYCOSYLASE D"/>
    <property type="match status" value="1"/>
</dbReference>
<dbReference type="PANTHER" id="PTHR33734">
    <property type="entry name" value="LYSM DOMAIN-CONTAINING GPI-ANCHORED PROTEIN 2"/>
    <property type="match status" value="1"/>
</dbReference>
<evidence type="ECO:0000256" key="1">
    <source>
        <dbReference type="SAM" id="SignalP"/>
    </source>
</evidence>
<dbReference type="Gene3D" id="3.10.350.10">
    <property type="entry name" value="LysM domain"/>
    <property type="match status" value="3"/>
</dbReference>
<evidence type="ECO:0000313" key="3">
    <source>
        <dbReference type="EMBL" id="RHW30952.1"/>
    </source>
</evidence>
<feature type="domain" description="LysM" evidence="2">
    <location>
        <begin position="29"/>
        <end position="72"/>
    </location>
</feature>
<reference evidence="3 4" key="1">
    <citation type="submission" date="2018-08" db="EMBL/GenBank/DDBJ databases">
        <title>Lysinibacillus sp. YLB-03 draft genome sequence.</title>
        <authorList>
            <person name="Yu L."/>
        </authorList>
    </citation>
    <scope>NUCLEOTIDE SEQUENCE [LARGE SCALE GENOMIC DNA]</scope>
    <source>
        <strain evidence="3 4">YLB-03</strain>
    </source>
</reference>
<dbReference type="CDD" id="cd12797">
    <property type="entry name" value="M23_peptidase"/>
    <property type="match status" value="1"/>
</dbReference>
<dbReference type="OrthoDB" id="9813368at2"/>
<dbReference type="EMBL" id="QWEI01000020">
    <property type="protein sequence ID" value="RHW30952.1"/>
    <property type="molecule type" value="Genomic_DNA"/>
</dbReference>
<dbReference type="GO" id="GO:0008932">
    <property type="term" value="F:lytic endotransglycosylase activity"/>
    <property type="evidence" value="ECO:0007669"/>
    <property type="project" value="TreeGrafter"/>
</dbReference>
<dbReference type="SMART" id="SM00257">
    <property type="entry name" value="LysM"/>
    <property type="match status" value="3"/>
</dbReference>
<dbReference type="InterPro" id="IPR018392">
    <property type="entry name" value="LysM"/>
</dbReference>
<evidence type="ECO:0000259" key="2">
    <source>
        <dbReference type="PROSITE" id="PS51782"/>
    </source>
</evidence>
<evidence type="ECO:0000313" key="4">
    <source>
        <dbReference type="Proteomes" id="UP000265692"/>
    </source>
</evidence>
<dbReference type="RefSeq" id="WP_118877818.1">
    <property type="nucleotide sequence ID" value="NZ_QWEI01000020.1"/>
</dbReference>
<sequence>MKRKQIAALALSVIIATSTFAPFAQAKSSTYTVQSGDTLWKVSLIHSVSLDQLRKWNHLKSDVVHKGQKLTVSQSTSMKPVTKALSSSIKKTTTSSAVNSVTYTVKPGDTLWKVATANRTTPQALKSLNGLSSENIKVGQVLKLSGNTTAASIAQPKVQTATQTAKVHVVKAGETLSVIAKKYGTTINTINSLNALGSDRLSIGQELKVTAGEMPRPQAPSFLPNGTFPLKKGTYSPYGDSWGNSRTYGGTRTHEGTDIMAPKGTPVYSATSGQVANYGWNEFGGYQITIKTADGYNLYYAHLSKYASGIKKGSIVQEGQLIGYVGDTGYGTEGTSGKFSPHLHFAIYNSNWAAVNPYSNLRFWESN</sequence>
<dbReference type="Proteomes" id="UP000265692">
    <property type="component" value="Unassembled WGS sequence"/>
</dbReference>
<dbReference type="Pfam" id="PF01551">
    <property type="entry name" value="Peptidase_M23"/>
    <property type="match status" value="1"/>
</dbReference>
<feature type="signal peptide" evidence="1">
    <location>
        <begin position="1"/>
        <end position="26"/>
    </location>
</feature>
<keyword evidence="4" id="KW-1185">Reference proteome</keyword>
<dbReference type="SUPFAM" id="SSF51261">
    <property type="entry name" value="Duplicated hybrid motif"/>
    <property type="match status" value="1"/>
</dbReference>
<keyword evidence="1" id="KW-0732">Signal</keyword>
<dbReference type="InterPro" id="IPR016047">
    <property type="entry name" value="M23ase_b-sheet_dom"/>
</dbReference>
<dbReference type="InterPro" id="IPR036779">
    <property type="entry name" value="LysM_dom_sf"/>
</dbReference>
<name>A0A396S2Z5_9BACL</name>
<dbReference type="CDD" id="cd00118">
    <property type="entry name" value="LysM"/>
    <property type="match status" value="3"/>
</dbReference>
<feature type="domain" description="LysM" evidence="2">
    <location>
        <begin position="101"/>
        <end position="144"/>
    </location>
</feature>
<accession>A0A396S2Z5</accession>
<feature type="chain" id="PRO_5017322024" evidence="1">
    <location>
        <begin position="27"/>
        <end position="367"/>
    </location>
</feature>
<dbReference type="Pfam" id="PF01476">
    <property type="entry name" value="LysM"/>
    <property type="match status" value="3"/>
</dbReference>
<dbReference type="Gene3D" id="2.70.70.10">
    <property type="entry name" value="Glucose Permease (Domain IIA)"/>
    <property type="match status" value="1"/>
</dbReference>
<comment type="caution">
    <text evidence="3">The sequence shown here is derived from an EMBL/GenBank/DDBJ whole genome shotgun (WGS) entry which is preliminary data.</text>
</comment>
<dbReference type="SUPFAM" id="SSF54106">
    <property type="entry name" value="LysM domain"/>
    <property type="match status" value="1"/>
</dbReference>
<dbReference type="InterPro" id="IPR011055">
    <property type="entry name" value="Dup_hybrid_motif"/>
</dbReference>
<proteinExistence type="predicted"/>
<organism evidence="3 4">
    <name type="scientific">Ureibacillus yapensis</name>
    <dbReference type="NCBI Taxonomy" id="2304605"/>
    <lineage>
        <taxon>Bacteria</taxon>
        <taxon>Bacillati</taxon>
        <taxon>Bacillota</taxon>
        <taxon>Bacilli</taxon>
        <taxon>Bacillales</taxon>
        <taxon>Caryophanaceae</taxon>
        <taxon>Ureibacillus</taxon>
    </lineage>
</organism>
<dbReference type="PROSITE" id="PS51782">
    <property type="entry name" value="LYSM"/>
    <property type="match status" value="3"/>
</dbReference>
<protein>
    <submittedName>
        <fullName evidence="3">LysM peptidoglycan-binding domain-containing protein</fullName>
    </submittedName>
</protein>
<feature type="domain" description="LysM" evidence="2">
    <location>
        <begin position="166"/>
        <end position="209"/>
    </location>
</feature>
<gene>
    <name evidence="3" type="ORF">D1B33_18120</name>
</gene>